<feature type="signal peptide" evidence="1">
    <location>
        <begin position="1"/>
        <end position="17"/>
    </location>
</feature>
<dbReference type="Proteomes" id="UP000799291">
    <property type="component" value="Unassembled WGS sequence"/>
</dbReference>
<dbReference type="AlphaFoldDB" id="A0A6G1INL7"/>
<evidence type="ECO:0000313" key="2">
    <source>
        <dbReference type="EMBL" id="KAF2679837.1"/>
    </source>
</evidence>
<sequence length="123" mass="13058">MKLSLVALMAAASFAAADNCQEGLKYCGFNLLRRGNYYQTIVDLSHSAPGSAAWNTLDDFINSSYWLCTSSATGAIKYEGYCGSPGNCADGGAGKSDICNWKPQQVIPCSGFPPGSPYACKDY</sequence>
<evidence type="ECO:0000313" key="3">
    <source>
        <dbReference type="Proteomes" id="UP000799291"/>
    </source>
</evidence>
<reference evidence="2" key="1">
    <citation type="journal article" date="2020" name="Stud. Mycol.">
        <title>101 Dothideomycetes genomes: a test case for predicting lifestyles and emergence of pathogens.</title>
        <authorList>
            <person name="Haridas S."/>
            <person name="Albert R."/>
            <person name="Binder M."/>
            <person name="Bloem J."/>
            <person name="Labutti K."/>
            <person name="Salamov A."/>
            <person name="Andreopoulos B."/>
            <person name="Baker S."/>
            <person name="Barry K."/>
            <person name="Bills G."/>
            <person name="Bluhm B."/>
            <person name="Cannon C."/>
            <person name="Castanera R."/>
            <person name="Culley D."/>
            <person name="Daum C."/>
            <person name="Ezra D."/>
            <person name="Gonzalez J."/>
            <person name="Henrissat B."/>
            <person name="Kuo A."/>
            <person name="Liang C."/>
            <person name="Lipzen A."/>
            <person name="Lutzoni F."/>
            <person name="Magnuson J."/>
            <person name="Mondo S."/>
            <person name="Nolan M."/>
            <person name="Ohm R."/>
            <person name="Pangilinan J."/>
            <person name="Park H.-J."/>
            <person name="Ramirez L."/>
            <person name="Alfaro M."/>
            <person name="Sun H."/>
            <person name="Tritt A."/>
            <person name="Yoshinaga Y."/>
            <person name="Zwiers L.-H."/>
            <person name="Turgeon B."/>
            <person name="Goodwin S."/>
            <person name="Spatafora J."/>
            <person name="Crous P."/>
            <person name="Grigoriev I."/>
        </authorList>
    </citation>
    <scope>NUCLEOTIDE SEQUENCE</scope>
    <source>
        <strain evidence="2">CBS 122367</strain>
    </source>
</reference>
<proteinExistence type="predicted"/>
<gene>
    <name evidence="2" type="ORF">K458DRAFT_421925</name>
</gene>
<keyword evidence="3" id="KW-1185">Reference proteome</keyword>
<dbReference type="EMBL" id="MU005600">
    <property type="protein sequence ID" value="KAF2679837.1"/>
    <property type="molecule type" value="Genomic_DNA"/>
</dbReference>
<dbReference type="OrthoDB" id="4186099at2759"/>
<feature type="chain" id="PRO_5026084802" evidence="1">
    <location>
        <begin position="18"/>
        <end position="123"/>
    </location>
</feature>
<keyword evidence="1" id="KW-0732">Signal</keyword>
<accession>A0A6G1INL7</accession>
<name>A0A6G1INL7_9PLEO</name>
<evidence type="ECO:0000256" key="1">
    <source>
        <dbReference type="SAM" id="SignalP"/>
    </source>
</evidence>
<organism evidence="2 3">
    <name type="scientific">Lentithecium fluviatile CBS 122367</name>
    <dbReference type="NCBI Taxonomy" id="1168545"/>
    <lineage>
        <taxon>Eukaryota</taxon>
        <taxon>Fungi</taxon>
        <taxon>Dikarya</taxon>
        <taxon>Ascomycota</taxon>
        <taxon>Pezizomycotina</taxon>
        <taxon>Dothideomycetes</taxon>
        <taxon>Pleosporomycetidae</taxon>
        <taxon>Pleosporales</taxon>
        <taxon>Massarineae</taxon>
        <taxon>Lentitheciaceae</taxon>
        <taxon>Lentithecium</taxon>
    </lineage>
</organism>
<protein>
    <submittedName>
        <fullName evidence="2">Uncharacterized protein</fullName>
    </submittedName>
</protein>